<dbReference type="Proteomes" id="UP000051236">
    <property type="component" value="Unassembled WGS sequence"/>
</dbReference>
<proteinExistence type="predicted"/>
<dbReference type="PATRIC" id="fig|1423734.3.peg.453"/>
<organism evidence="1 2">
    <name type="scientific">Agrilactobacillus composti DSM 18527 = JCM 14202</name>
    <dbReference type="NCBI Taxonomy" id="1423734"/>
    <lineage>
        <taxon>Bacteria</taxon>
        <taxon>Bacillati</taxon>
        <taxon>Bacillota</taxon>
        <taxon>Bacilli</taxon>
        <taxon>Lactobacillales</taxon>
        <taxon>Lactobacillaceae</taxon>
        <taxon>Agrilactobacillus</taxon>
    </lineage>
</organism>
<reference evidence="1 2" key="1">
    <citation type="journal article" date="2015" name="Genome Announc.">
        <title>Expanding the biotechnology potential of lactobacilli through comparative genomics of 213 strains and associated genera.</title>
        <authorList>
            <person name="Sun Z."/>
            <person name="Harris H.M."/>
            <person name="McCann A."/>
            <person name="Guo C."/>
            <person name="Argimon S."/>
            <person name="Zhang W."/>
            <person name="Yang X."/>
            <person name="Jeffery I.B."/>
            <person name="Cooney J.C."/>
            <person name="Kagawa T.F."/>
            <person name="Liu W."/>
            <person name="Song Y."/>
            <person name="Salvetti E."/>
            <person name="Wrobel A."/>
            <person name="Rasinkangas P."/>
            <person name="Parkhill J."/>
            <person name="Rea M.C."/>
            <person name="O'Sullivan O."/>
            <person name="Ritari J."/>
            <person name="Douillard F.P."/>
            <person name="Paul Ross R."/>
            <person name="Yang R."/>
            <person name="Briner A.E."/>
            <person name="Felis G.E."/>
            <person name="de Vos W.M."/>
            <person name="Barrangou R."/>
            <person name="Klaenhammer T.R."/>
            <person name="Caufield P.W."/>
            <person name="Cui Y."/>
            <person name="Zhang H."/>
            <person name="O'Toole P.W."/>
        </authorList>
    </citation>
    <scope>NUCLEOTIDE SEQUENCE [LARGE SCALE GENOMIC DNA]</scope>
    <source>
        <strain evidence="1 2">DSM 18527</strain>
    </source>
</reference>
<accession>A0A0R1XXL7</accession>
<comment type="caution">
    <text evidence="1">The sequence shown here is derived from an EMBL/GenBank/DDBJ whole genome shotgun (WGS) entry which is preliminary data.</text>
</comment>
<evidence type="ECO:0000313" key="2">
    <source>
        <dbReference type="Proteomes" id="UP000051236"/>
    </source>
</evidence>
<sequence>MGLMVLLTIGEIGLYQKNQLQNNVTVSVQDKACRVTPADRPILDKAMILHGSNLINK</sequence>
<dbReference type="EMBL" id="AZGA01000070">
    <property type="protein sequence ID" value="KRM32585.1"/>
    <property type="molecule type" value="Genomic_DNA"/>
</dbReference>
<protein>
    <submittedName>
        <fullName evidence="1">Uncharacterized protein</fullName>
    </submittedName>
</protein>
<dbReference type="AlphaFoldDB" id="A0A0R1XXL7"/>
<name>A0A0R1XXL7_9LACO</name>
<dbReference type="STRING" id="1423734.FC83_GL000452"/>
<gene>
    <name evidence="1" type="ORF">FC83_GL000452</name>
</gene>
<evidence type="ECO:0000313" key="1">
    <source>
        <dbReference type="EMBL" id="KRM32585.1"/>
    </source>
</evidence>
<keyword evidence="2" id="KW-1185">Reference proteome</keyword>